<feature type="domain" description="DUF6440" evidence="1">
    <location>
        <begin position="6"/>
        <end position="53"/>
    </location>
</feature>
<sequence>MGKNDRFQIIYTQGITDITRILLDTRTGVLYLQTVSGYAGGLTPLLDSEGRPMKWLPEEGEI</sequence>
<dbReference type="eggNOG" id="ENOG5030E81">
    <property type="taxonomic scope" value="Bacteria"/>
</dbReference>
<dbReference type="Proteomes" id="UP000029585">
    <property type="component" value="Unassembled WGS sequence"/>
</dbReference>
<keyword evidence="3" id="KW-1185">Reference proteome</keyword>
<gene>
    <name evidence="2" type="ORF">HMPREF9460_00121</name>
</gene>
<dbReference type="RefSeq" id="WP_044938188.1">
    <property type="nucleotide sequence ID" value="NZ_KN174161.1"/>
</dbReference>
<dbReference type="EMBL" id="ADLO01000004">
    <property type="protein sequence ID" value="KGF57483.1"/>
    <property type="molecule type" value="Genomic_DNA"/>
</dbReference>
<proteinExistence type="predicted"/>
<dbReference type="InterPro" id="IPR045515">
    <property type="entry name" value="DUF6440"/>
</dbReference>
<organism evidence="2 3">
    <name type="scientific">Flavonifractor plautii 1_3_50AFAA</name>
    <dbReference type="NCBI Taxonomy" id="742738"/>
    <lineage>
        <taxon>Bacteria</taxon>
        <taxon>Bacillati</taxon>
        <taxon>Bacillota</taxon>
        <taxon>Clostridia</taxon>
        <taxon>Eubacteriales</taxon>
        <taxon>Oscillospiraceae</taxon>
        <taxon>Flavonifractor</taxon>
    </lineage>
</organism>
<accession>A0A096BDH9</accession>
<reference evidence="2 3" key="1">
    <citation type="submission" date="2011-08" db="EMBL/GenBank/DDBJ databases">
        <title>The Genome Sequence of Clostridium orbiscindens 1_3_50AFAA.</title>
        <authorList>
            <consortium name="The Broad Institute Genome Sequencing Platform"/>
            <person name="Earl A."/>
            <person name="Ward D."/>
            <person name="Feldgarden M."/>
            <person name="Gevers D."/>
            <person name="Daigneault M."/>
            <person name="Strauss J."/>
            <person name="Allen-Vercoe E."/>
            <person name="Young S.K."/>
            <person name="Zeng Q."/>
            <person name="Gargeya S."/>
            <person name="Fitzgerald M."/>
            <person name="Haas B."/>
            <person name="Abouelleil A."/>
            <person name="Alvarado L."/>
            <person name="Arachchi H.M."/>
            <person name="Berlin A."/>
            <person name="Brown A."/>
            <person name="Chapman S.B."/>
            <person name="Chen Z."/>
            <person name="Dunbar C."/>
            <person name="Freedman E."/>
            <person name="Gearin G."/>
            <person name="Gellesch M."/>
            <person name="Goldberg J."/>
            <person name="Griggs A."/>
            <person name="Gujja S."/>
            <person name="Heiman D."/>
            <person name="Howarth C."/>
            <person name="Larson L."/>
            <person name="Lui A."/>
            <person name="MacDonald P.J.P."/>
            <person name="Montmayeur A."/>
            <person name="Murphy C."/>
            <person name="Neiman D."/>
            <person name="Pearson M."/>
            <person name="Priest M."/>
            <person name="Roberts A."/>
            <person name="Saif S."/>
            <person name="Shea T."/>
            <person name="Shenoy N."/>
            <person name="Sisk P."/>
            <person name="Stolte C."/>
            <person name="Sykes S."/>
            <person name="Wortman J."/>
            <person name="Nusbaum C."/>
            <person name="Birren B."/>
        </authorList>
    </citation>
    <scope>NUCLEOTIDE SEQUENCE [LARGE SCALE GENOMIC DNA]</scope>
    <source>
        <strain evidence="2 3">1_3_50AFAA</strain>
    </source>
</reference>
<dbReference type="AlphaFoldDB" id="A0A096BDH9"/>
<dbReference type="PATRIC" id="fig|742738.3.peg.127"/>
<evidence type="ECO:0000313" key="3">
    <source>
        <dbReference type="Proteomes" id="UP000029585"/>
    </source>
</evidence>
<evidence type="ECO:0000313" key="2">
    <source>
        <dbReference type="EMBL" id="KGF57483.1"/>
    </source>
</evidence>
<comment type="caution">
    <text evidence="2">The sequence shown here is derived from an EMBL/GenBank/DDBJ whole genome shotgun (WGS) entry which is preliminary data.</text>
</comment>
<dbReference type="HOGENOM" id="CLU_173156_2_0_9"/>
<dbReference type="Pfam" id="PF20037">
    <property type="entry name" value="DUF6440"/>
    <property type="match status" value="1"/>
</dbReference>
<evidence type="ECO:0000259" key="1">
    <source>
        <dbReference type="Pfam" id="PF20037"/>
    </source>
</evidence>
<name>A0A096BDH9_FLAPL</name>
<protein>
    <recommendedName>
        <fullName evidence="1">DUF6440 domain-containing protein</fullName>
    </recommendedName>
</protein>